<organism evidence="2 3">
    <name type="scientific">Zopfia rhizophila CBS 207.26</name>
    <dbReference type="NCBI Taxonomy" id="1314779"/>
    <lineage>
        <taxon>Eukaryota</taxon>
        <taxon>Fungi</taxon>
        <taxon>Dikarya</taxon>
        <taxon>Ascomycota</taxon>
        <taxon>Pezizomycotina</taxon>
        <taxon>Dothideomycetes</taxon>
        <taxon>Dothideomycetes incertae sedis</taxon>
        <taxon>Zopfiaceae</taxon>
        <taxon>Zopfia</taxon>
    </lineage>
</organism>
<dbReference type="SUPFAM" id="SSF75304">
    <property type="entry name" value="Amidase signature (AS) enzymes"/>
    <property type="match status" value="1"/>
</dbReference>
<dbReference type="Gene3D" id="3.90.1300.10">
    <property type="entry name" value="Amidase signature (AS) domain"/>
    <property type="match status" value="1"/>
</dbReference>
<dbReference type="AlphaFoldDB" id="A0A6A6EJR7"/>
<evidence type="ECO:0000313" key="2">
    <source>
        <dbReference type="EMBL" id="KAF2191375.1"/>
    </source>
</evidence>
<reference evidence="2" key="1">
    <citation type="journal article" date="2020" name="Stud. Mycol.">
        <title>101 Dothideomycetes genomes: a test case for predicting lifestyles and emergence of pathogens.</title>
        <authorList>
            <person name="Haridas S."/>
            <person name="Albert R."/>
            <person name="Binder M."/>
            <person name="Bloem J."/>
            <person name="Labutti K."/>
            <person name="Salamov A."/>
            <person name="Andreopoulos B."/>
            <person name="Baker S."/>
            <person name="Barry K."/>
            <person name="Bills G."/>
            <person name="Bluhm B."/>
            <person name="Cannon C."/>
            <person name="Castanera R."/>
            <person name="Culley D."/>
            <person name="Daum C."/>
            <person name="Ezra D."/>
            <person name="Gonzalez J."/>
            <person name="Henrissat B."/>
            <person name="Kuo A."/>
            <person name="Liang C."/>
            <person name="Lipzen A."/>
            <person name="Lutzoni F."/>
            <person name="Magnuson J."/>
            <person name="Mondo S."/>
            <person name="Nolan M."/>
            <person name="Ohm R."/>
            <person name="Pangilinan J."/>
            <person name="Park H.-J."/>
            <person name="Ramirez L."/>
            <person name="Alfaro M."/>
            <person name="Sun H."/>
            <person name="Tritt A."/>
            <person name="Yoshinaga Y."/>
            <person name="Zwiers L.-H."/>
            <person name="Turgeon B."/>
            <person name="Goodwin S."/>
            <person name="Spatafora J."/>
            <person name="Crous P."/>
            <person name="Grigoriev I."/>
        </authorList>
    </citation>
    <scope>NUCLEOTIDE SEQUENCE</scope>
    <source>
        <strain evidence="2">CBS 207.26</strain>
    </source>
</reference>
<dbReference type="Proteomes" id="UP000800200">
    <property type="component" value="Unassembled WGS sequence"/>
</dbReference>
<gene>
    <name evidence="2" type="ORF">K469DRAFT_720374</name>
</gene>
<dbReference type="EMBL" id="ML994617">
    <property type="protein sequence ID" value="KAF2191375.1"/>
    <property type="molecule type" value="Genomic_DNA"/>
</dbReference>
<dbReference type="InterPro" id="IPR023631">
    <property type="entry name" value="Amidase_dom"/>
</dbReference>
<accession>A0A6A6EJR7</accession>
<proteinExistence type="predicted"/>
<evidence type="ECO:0000259" key="1">
    <source>
        <dbReference type="Pfam" id="PF01425"/>
    </source>
</evidence>
<evidence type="ECO:0000313" key="3">
    <source>
        <dbReference type="Proteomes" id="UP000800200"/>
    </source>
</evidence>
<dbReference type="Pfam" id="PF01425">
    <property type="entry name" value="Amidase"/>
    <property type="match status" value="1"/>
</dbReference>
<protein>
    <submittedName>
        <fullName evidence="2">Glutamyl-tRNA amidotransferase subunit A</fullName>
    </submittedName>
</protein>
<name>A0A6A6EJR7_9PEZI</name>
<dbReference type="GO" id="GO:0016740">
    <property type="term" value="F:transferase activity"/>
    <property type="evidence" value="ECO:0007669"/>
    <property type="project" value="UniProtKB-KW"/>
</dbReference>
<keyword evidence="2" id="KW-0808">Transferase</keyword>
<dbReference type="PANTHER" id="PTHR42678:SF34">
    <property type="entry name" value="OS04G0183300 PROTEIN"/>
    <property type="match status" value="1"/>
</dbReference>
<dbReference type="PANTHER" id="PTHR42678">
    <property type="entry name" value="AMIDASE"/>
    <property type="match status" value="1"/>
</dbReference>
<dbReference type="InterPro" id="IPR036928">
    <property type="entry name" value="AS_sf"/>
</dbReference>
<dbReference type="OrthoDB" id="566138at2759"/>
<sequence>MLKQLFVWLPYYLKSHSGMPSLADITLKEISAGLDARQFTCVDLVRAYLARTKEVNNDFHIIIETNPDALSIAAELDAEISRTGRRGPLHGVPIYVKDNIGTGDKMNVTAGSFALLKSRPPKESAVSQSLRRAGAIILGKANMCEWANIRSSNASHGWSARGGQLKGIYCEDQNPQGSSGGPAVATALGLAFAALGTETEGSLVCPAEKNNVVTIRPTVGLVSRSGTVPISRRQDTIGPLARTVEDAAQILQAIAGRDSDDGFTDQIPFDDIPNYTSGLTSSIANFRIGIPRNAFDVHDSVLQSFEHALKLLKGNGAAIVDNANFTGIEEYRNLDPWLQDVVLFTDFKYSLNEYFSMLVENPNNIYNMADLIKYTKTCEAEEYPRFNVEEFETAQGTKDPDDPTYQEGLEKEAYYGGEGSILGALDKANLDALIFPTAAKMPLRFAAIKGLPLVTVPLGAYPDGTEVKRNRKDNFIDIGPNVPYCITIVGRAFSEVTLIKVAYAVEQLTQARNTIRSIVSPTTEIADVVQNRAEALQTQGQMRFTGRELKV</sequence>
<feature type="domain" description="Amidase" evidence="1">
    <location>
        <begin position="43"/>
        <end position="462"/>
    </location>
</feature>
<keyword evidence="3" id="KW-1185">Reference proteome</keyword>